<dbReference type="Gene3D" id="6.10.250.2590">
    <property type="match status" value="1"/>
</dbReference>
<dbReference type="SMART" id="SM00060">
    <property type="entry name" value="FN3"/>
    <property type="match status" value="2"/>
</dbReference>
<dbReference type="Proteomes" id="UP000186922">
    <property type="component" value="Unassembled WGS sequence"/>
</dbReference>
<dbReference type="SUPFAM" id="SSF117281">
    <property type="entry name" value="Kelch motif"/>
    <property type="match status" value="1"/>
</dbReference>
<dbReference type="PANTHER" id="PTHR46003">
    <property type="entry name" value="HOST CELL FACTOR"/>
    <property type="match status" value="1"/>
</dbReference>
<evidence type="ECO:0000256" key="3">
    <source>
        <dbReference type="ARBA" id="ARBA00022737"/>
    </source>
</evidence>
<dbReference type="Gene3D" id="2.120.10.80">
    <property type="entry name" value="Kelch-type beta propeller"/>
    <property type="match status" value="2"/>
</dbReference>
<keyword evidence="3" id="KW-0677">Repeat</keyword>
<dbReference type="AlphaFoldDB" id="A0A1D1V566"/>
<reference evidence="7 8" key="1">
    <citation type="journal article" date="2016" name="Nat. Commun.">
        <title>Extremotolerant tardigrade genome and improved radiotolerance of human cultured cells by tardigrade-unique protein.</title>
        <authorList>
            <person name="Hashimoto T."/>
            <person name="Horikawa D.D."/>
            <person name="Saito Y."/>
            <person name="Kuwahara H."/>
            <person name="Kozuka-Hata H."/>
            <person name="Shin-I T."/>
            <person name="Minakuchi Y."/>
            <person name="Ohishi K."/>
            <person name="Motoyama A."/>
            <person name="Aizu T."/>
            <person name="Enomoto A."/>
            <person name="Kondo K."/>
            <person name="Tanaka S."/>
            <person name="Hara Y."/>
            <person name="Koshikawa S."/>
            <person name="Sagara H."/>
            <person name="Miura T."/>
            <person name="Yokobori S."/>
            <person name="Miyagawa K."/>
            <person name="Suzuki Y."/>
            <person name="Kubo T."/>
            <person name="Oyama M."/>
            <person name="Kohara Y."/>
            <person name="Fujiyama A."/>
            <person name="Arakawa K."/>
            <person name="Katayama T."/>
            <person name="Toyoda A."/>
            <person name="Kunieda T."/>
        </authorList>
    </citation>
    <scope>NUCLEOTIDE SEQUENCE [LARGE SCALE GENOMIC DNA]</scope>
    <source>
        <strain evidence="7 8">YOKOZUNA-1</strain>
    </source>
</reference>
<evidence type="ECO:0000256" key="4">
    <source>
        <dbReference type="ARBA" id="ARBA00023242"/>
    </source>
</evidence>
<dbReference type="GO" id="GO:0003713">
    <property type="term" value="F:transcription coactivator activity"/>
    <property type="evidence" value="ECO:0007669"/>
    <property type="project" value="TreeGrafter"/>
</dbReference>
<feature type="domain" description="Fibronectin type-III" evidence="6">
    <location>
        <begin position="414"/>
        <end position="768"/>
    </location>
</feature>
<dbReference type="InterPro" id="IPR059124">
    <property type="entry name" value="Kelch_HCF"/>
</dbReference>
<dbReference type="InterPro" id="IPR015915">
    <property type="entry name" value="Kelch-typ_b-propeller"/>
</dbReference>
<evidence type="ECO:0000256" key="5">
    <source>
        <dbReference type="SAM" id="MobiDB-lite"/>
    </source>
</evidence>
<feature type="region of interest" description="Disordered" evidence="5">
    <location>
        <begin position="573"/>
        <end position="671"/>
    </location>
</feature>
<feature type="compositionally biased region" description="Basic and acidic residues" evidence="5">
    <location>
        <begin position="201"/>
        <end position="212"/>
    </location>
</feature>
<feature type="region of interest" description="Disordered" evidence="5">
    <location>
        <begin position="709"/>
        <end position="743"/>
    </location>
</feature>
<evidence type="ECO:0000259" key="6">
    <source>
        <dbReference type="SMART" id="SM00060"/>
    </source>
</evidence>
<sequence>MAENVAALCPYKWRKTNDTGAANPDSLPKPRHGHRAVQIKELIIVFGGGNEGIIDELHVFNTTQNAWFVPQCKGDVPPGCAAFGFVVENTRLLVHGGMLEYGKYSSDLYELQATKWEWKKLRPKAPRNGPPPCARLGHSFTLVNKKIYLFGGLCNAAPDPKAHSARYMPFRYLNDLYVLDVSKNPHQWELPETVGTSPGPRESHTTVHWRKSEGTPDQKDFLVLYGGMMGTRLGDLWFLDLETMTWSKPMVSGIPPEPRSLHSAVVGSNKMFIFGGWVPRDNLKKPPVDVSALAGINMTGTLGPLFAETQPQPLGDPNLSLTSLQKEWKCTNSLGVLDLGSGKVNWESYQFESSNEDDKSALTVPEPRAGHCAAMVHNRMYIWSGRDGYKKQTSVNSNSQICCSDMWFLETAKPAAPGKVQLLRASTTSLDVHWTPAVTADSYHLQIQVYESTPTPASAAASPRAGGAIAPTAAGATSTATVATSNKLSVAVSKPTAGGPQYVTLMNKGGQALQLTPGAPIPLGTSTVVKLLPQQATGLATSVGAKGPLQVSGLTRPVSVPLLSAPAKVTIPTISSMPADPNAPAPVNIGSEEAKSEQTNSALTENKDEPAASQPAPVKTEEGGIGASSGAVNASSDSVPASPLSTAAAPLSRAGSVVQPKDRPKSSGIGTEEVTPVFKQWYTVGIFNDATAPVTHYMIATTNPNVLAAEPESAASQSQEGAASLDTSKPASPADSSNGLPVASKLMPLQPGTAYKFRVAGINSCGRGAWSEMSAFKTCLPGFPGAPSNIKITKCPEGALLTWEPPTNHGDNIQEYAVYLATKPNNARADVPIPTNQLSFVKVYDNPTPTCTITHESLRFAYYDINGQKPAIIFRIAAKNEKGYGPATQVRWLQDSLPK</sequence>
<dbReference type="STRING" id="947166.A0A1D1V566"/>
<comment type="subcellular location">
    <subcellularLocation>
        <location evidence="1">Nucleus</location>
    </subcellularLocation>
</comment>
<proteinExistence type="predicted"/>
<organism evidence="7 8">
    <name type="scientific">Ramazzottius varieornatus</name>
    <name type="common">Water bear</name>
    <name type="synonym">Tardigrade</name>
    <dbReference type="NCBI Taxonomy" id="947166"/>
    <lineage>
        <taxon>Eukaryota</taxon>
        <taxon>Metazoa</taxon>
        <taxon>Ecdysozoa</taxon>
        <taxon>Tardigrada</taxon>
        <taxon>Eutardigrada</taxon>
        <taxon>Parachela</taxon>
        <taxon>Hypsibioidea</taxon>
        <taxon>Ramazzottiidae</taxon>
        <taxon>Ramazzottius</taxon>
    </lineage>
</organism>
<dbReference type="InterPro" id="IPR036116">
    <property type="entry name" value="FN3_sf"/>
</dbReference>
<dbReference type="GO" id="GO:0006338">
    <property type="term" value="P:chromatin remodeling"/>
    <property type="evidence" value="ECO:0007669"/>
    <property type="project" value="TreeGrafter"/>
</dbReference>
<evidence type="ECO:0000313" key="7">
    <source>
        <dbReference type="EMBL" id="GAU94827.1"/>
    </source>
</evidence>
<evidence type="ECO:0000256" key="1">
    <source>
        <dbReference type="ARBA" id="ARBA00004123"/>
    </source>
</evidence>
<feature type="compositionally biased region" description="Polar residues" evidence="5">
    <location>
        <begin position="630"/>
        <end position="639"/>
    </location>
</feature>
<dbReference type="InterPro" id="IPR043536">
    <property type="entry name" value="HCF1/2"/>
</dbReference>
<dbReference type="GO" id="GO:0035097">
    <property type="term" value="C:histone methyltransferase complex"/>
    <property type="evidence" value="ECO:0007669"/>
    <property type="project" value="TreeGrafter"/>
</dbReference>
<gene>
    <name evidence="7" type="primary">RvY_06538-1</name>
    <name evidence="7" type="synonym">RvY_06538.1</name>
    <name evidence="7" type="ORF">RvY_06538</name>
</gene>
<protein>
    <recommendedName>
        <fullName evidence="6">Fibronectin type-III domain-containing protein</fullName>
    </recommendedName>
</protein>
<dbReference type="Gene3D" id="2.60.40.10">
    <property type="entry name" value="Immunoglobulins"/>
    <property type="match status" value="2"/>
</dbReference>
<feature type="compositionally biased region" description="Low complexity" evidence="5">
    <location>
        <begin position="709"/>
        <end position="724"/>
    </location>
</feature>
<feature type="domain" description="Fibronectin type-III" evidence="6">
    <location>
        <begin position="784"/>
        <end position="885"/>
    </location>
</feature>
<keyword evidence="8" id="KW-1185">Reference proteome</keyword>
<dbReference type="InterPro" id="IPR003961">
    <property type="entry name" value="FN3_dom"/>
</dbReference>
<dbReference type="PANTHER" id="PTHR46003:SF1">
    <property type="entry name" value="HOST CELL FACTOR"/>
    <property type="match status" value="1"/>
</dbReference>
<feature type="compositionally biased region" description="Low complexity" evidence="5">
    <location>
        <begin position="640"/>
        <end position="654"/>
    </location>
</feature>
<dbReference type="CDD" id="cd00063">
    <property type="entry name" value="FN3"/>
    <property type="match status" value="2"/>
</dbReference>
<keyword evidence="4" id="KW-0539">Nucleus</keyword>
<feature type="region of interest" description="Disordered" evidence="5">
    <location>
        <begin position="191"/>
        <end position="212"/>
    </location>
</feature>
<evidence type="ECO:0000256" key="2">
    <source>
        <dbReference type="ARBA" id="ARBA00022441"/>
    </source>
</evidence>
<dbReference type="Pfam" id="PF13854">
    <property type="entry name" value="Kelch_HCF"/>
    <property type="match status" value="1"/>
</dbReference>
<comment type="caution">
    <text evidence="7">The sequence shown here is derived from an EMBL/GenBank/DDBJ whole genome shotgun (WGS) entry which is preliminary data.</text>
</comment>
<dbReference type="OrthoDB" id="10001928at2759"/>
<dbReference type="SUPFAM" id="SSF49265">
    <property type="entry name" value="Fibronectin type III"/>
    <property type="match status" value="1"/>
</dbReference>
<feature type="compositionally biased region" description="Polar residues" evidence="5">
    <location>
        <begin position="725"/>
        <end position="739"/>
    </location>
</feature>
<keyword evidence="2" id="KW-0880">Kelch repeat</keyword>
<dbReference type="InterPro" id="IPR013783">
    <property type="entry name" value="Ig-like_fold"/>
</dbReference>
<evidence type="ECO:0000313" key="8">
    <source>
        <dbReference type="Proteomes" id="UP000186922"/>
    </source>
</evidence>
<dbReference type="EMBL" id="BDGG01000003">
    <property type="protein sequence ID" value="GAU94827.1"/>
    <property type="molecule type" value="Genomic_DNA"/>
</dbReference>
<accession>A0A1D1V566</accession>
<name>A0A1D1V566_RAMVA</name>